<keyword evidence="1" id="KW-1185">Reference proteome</keyword>
<dbReference type="AlphaFoldDB" id="A0A915D4R4"/>
<accession>A0A915D4R4</accession>
<name>A0A915D4R4_9BILA</name>
<evidence type="ECO:0000313" key="2">
    <source>
        <dbReference type="WBParaSite" id="jg15882"/>
    </source>
</evidence>
<organism evidence="1 2">
    <name type="scientific">Ditylenchus dipsaci</name>
    <dbReference type="NCBI Taxonomy" id="166011"/>
    <lineage>
        <taxon>Eukaryota</taxon>
        <taxon>Metazoa</taxon>
        <taxon>Ecdysozoa</taxon>
        <taxon>Nematoda</taxon>
        <taxon>Chromadorea</taxon>
        <taxon>Rhabditida</taxon>
        <taxon>Tylenchina</taxon>
        <taxon>Tylenchomorpha</taxon>
        <taxon>Sphaerularioidea</taxon>
        <taxon>Anguinidae</taxon>
        <taxon>Anguininae</taxon>
        <taxon>Ditylenchus</taxon>
    </lineage>
</organism>
<dbReference type="Proteomes" id="UP000887574">
    <property type="component" value="Unplaced"/>
</dbReference>
<dbReference type="WBParaSite" id="jg15882">
    <property type="protein sequence ID" value="jg15882"/>
    <property type="gene ID" value="jg15882"/>
</dbReference>
<reference evidence="2" key="1">
    <citation type="submission" date="2022-11" db="UniProtKB">
        <authorList>
            <consortium name="WormBaseParasite"/>
        </authorList>
    </citation>
    <scope>IDENTIFICATION</scope>
</reference>
<protein>
    <submittedName>
        <fullName evidence="2">Uncharacterized protein</fullName>
    </submittedName>
</protein>
<sequence>MGIKVRRGRTMYYKNRNLKGNNEGKVSSTVMSIDAKAELGLAQKRLVTPHGLKLIPHVSFPRYSQRRKATSDKYRVADERLKT</sequence>
<evidence type="ECO:0000313" key="1">
    <source>
        <dbReference type="Proteomes" id="UP000887574"/>
    </source>
</evidence>
<proteinExistence type="predicted"/>